<sequence length="110" mass="12311">MFEPQSFTIQEIVGQKPDGIGGLIDDWGFFKVVSGYLDLLTGTDESALQNASVEDSTHILVIPDYTEGITNDMRVVDSSKRWYEVTYSDDPVGVHHHNELYLKFGGVLDE</sequence>
<organism evidence="1 2">
    <name type="scientific">Enterococcus pseudoavium</name>
    <dbReference type="NCBI Taxonomy" id="44007"/>
    <lineage>
        <taxon>Bacteria</taxon>
        <taxon>Bacillati</taxon>
        <taxon>Bacillota</taxon>
        <taxon>Bacilli</taxon>
        <taxon>Lactobacillales</taxon>
        <taxon>Enterococcaceae</taxon>
        <taxon>Enterococcus</taxon>
    </lineage>
</organism>
<dbReference type="Proteomes" id="UP001180842">
    <property type="component" value="Unassembled WGS sequence"/>
</dbReference>
<dbReference type="EMBL" id="JARQAI010000018">
    <property type="protein sequence ID" value="MDT2737661.1"/>
    <property type="molecule type" value="Genomic_DNA"/>
</dbReference>
<dbReference type="InterPro" id="IPR008767">
    <property type="entry name" value="Phage_SPP1_head-tail_adaptor"/>
</dbReference>
<evidence type="ECO:0000313" key="1">
    <source>
        <dbReference type="EMBL" id="MDT2737661.1"/>
    </source>
</evidence>
<protein>
    <submittedName>
        <fullName evidence="1">Head-tail adaptor protein</fullName>
    </submittedName>
</protein>
<accession>A0AAE4I1X6</accession>
<comment type="caution">
    <text evidence="1">The sequence shown here is derived from an EMBL/GenBank/DDBJ whole genome shotgun (WGS) entry which is preliminary data.</text>
</comment>
<dbReference type="InterPro" id="IPR038666">
    <property type="entry name" value="SSP1_head-tail_sf"/>
</dbReference>
<reference evidence="1" key="1">
    <citation type="submission" date="2023-03" db="EMBL/GenBank/DDBJ databases">
        <authorList>
            <person name="Shen W."/>
            <person name="Cai J."/>
        </authorList>
    </citation>
    <scope>NUCLEOTIDE SEQUENCE</scope>
    <source>
        <strain evidence="1">P69-2</strain>
    </source>
</reference>
<proteinExistence type="predicted"/>
<evidence type="ECO:0000313" key="2">
    <source>
        <dbReference type="Proteomes" id="UP001180842"/>
    </source>
</evidence>
<name>A0AAE4I1X6_9ENTE</name>
<dbReference type="AlphaFoldDB" id="A0AAE4I1X6"/>
<dbReference type="Pfam" id="PF05521">
    <property type="entry name" value="Phage_HCP"/>
    <property type="match status" value="1"/>
</dbReference>
<gene>
    <name evidence="1" type="ORF">P7H00_11120</name>
</gene>
<dbReference type="RefSeq" id="WP_311797289.1">
    <property type="nucleotide sequence ID" value="NZ_JARQAI010000018.1"/>
</dbReference>
<dbReference type="Gene3D" id="2.40.10.270">
    <property type="entry name" value="Bacteriophage SPP1 head-tail adaptor protein"/>
    <property type="match status" value="1"/>
</dbReference>